<proteinExistence type="predicted"/>
<evidence type="ECO:0000256" key="1">
    <source>
        <dbReference type="SAM" id="SignalP"/>
    </source>
</evidence>
<comment type="caution">
    <text evidence="2">The sequence shown here is derived from an EMBL/GenBank/DDBJ whole genome shotgun (WGS) entry which is preliminary data.</text>
</comment>
<protein>
    <recommendedName>
        <fullName evidence="4">F-box domain-containing protein</fullName>
    </recommendedName>
</protein>
<dbReference type="AlphaFoldDB" id="A0AAD6YWW4"/>
<organism evidence="2 3">
    <name type="scientific">Mycena albidolilacea</name>
    <dbReference type="NCBI Taxonomy" id="1033008"/>
    <lineage>
        <taxon>Eukaryota</taxon>
        <taxon>Fungi</taxon>
        <taxon>Dikarya</taxon>
        <taxon>Basidiomycota</taxon>
        <taxon>Agaricomycotina</taxon>
        <taxon>Agaricomycetes</taxon>
        <taxon>Agaricomycetidae</taxon>
        <taxon>Agaricales</taxon>
        <taxon>Marasmiineae</taxon>
        <taxon>Mycenaceae</taxon>
        <taxon>Mycena</taxon>
    </lineage>
</organism>
<evidence type="ECO:0000313" key="3">
    <source>
        <dbReference type="Proteomes" id="UP001218218"/>
    </source>
</evidence>
<reference evidence="2" key="1">
    <citation type="submission" date="2023-03" db="EMBL/GenBank/DDBJ databases">
        <title>Massive genome expansion in bonnet fungi (Mycena s.s.) driven by repeated elements and novel gene families across ecological guilds.</title>
        <authorList>
            <consortium name="Lawrence Berkeley National Laboratory"/>
            <person name="Harder C.B."/>
            <person name="Miyauchi S."/>
            <person name="Viragh M."/>
            <person name="Kuo A."/>
            <person name="Thoen E."/>
            <person name="Andreopoulos B."/>
            <person name="Lu D."/>
            <person name="Skrede I."/>
            <person name="Drula E."/>
            <person name="Henrissat B."/>
            <person name="Morin E."/>
            <person name="Kohler A."/>
            <person name="Barry K."/>
            <person name="LaButti K."/>
            <person name="Morin E."/>
            <person name="Salamov A."/>
            <person name="Lipzen A."/>
            <person name="Mereny Z."/>
            <person name="Hegedus B."/>
            <person name="Baldrian P."/>
            <person name="Stursova M."/>
            <person name="Weitz H."/>
            <person name="Taylor A."/>
            <person name="Grigoriev I.V."/>
            <person name="Nagy L.G."/>
            <person name="Martin F."/>
            <person name="Kauserud H."/>
        </authorList>
    </citation>
    <scope>NUCLEOTIDE SEQUENCE</scope>
    <source>
        <strain evidence="2">CBHHK002</strain>
    </source>
</reference>
<keyword evidence="1" id="KW-0732">Signal</keyword>
<keyword evidence="3" id="KW-1185">Reference proteome</keyword>
<evidence type="ECO:0008006" key="4">
    <source>
        <dbReference type="Google" id="ProtNLM"/>
    </source>
</evidence>
<gene>
    <name evidence="2" type="ORF">DFH08DRAFT_997773</name>
</gene>
<evidence type="ECO:0000313" key="2">
    <source>
        <dbReference type="EMBL" id="KAJ7300773.1"/>
    </source>
</evidence>
<dbReference type="Proteomes" id="UP001218218">
    <property type="component" value="Unassembled WGS sequence"/>
</dbReference>
<dbReference type="EMBL" id="JARIHO010000153">
    <property type="protein sequence ID" value="KAJ7300773.1"/>
    <property type="molecule type" value="Genomic_DNA"/>
</dbReference>
<accession>A0AAD6YWW4</accession>
<feature type="chain" id="PRO_5041974672" description="F-box domain-containing protein" evidence="1">
    <location>
        <begin position="19"/>
        <end position="398"/>
    </location>
</feature>
<name>A0AAD6YWW4_9AGAR</name>
<feature type="signal peptide" evidence="1">
    <location>
        <begin position="1"/>
        <end position="18"/>
    </location>
</feature>
<sequence length="398" mass="44463">MLLCRVCVLWRTIAITTSELWTQLSVLIGREASEESQPSPQLIKMWTKRSGCQPLTLVLKDLKLHTSGADTANRILQLFLPHIHRWKSITLFLPNHPFPTVLMGLDTGPCQLQIAKLEFCSDSGLHTADTPQVAGLARLLTSSSQLHTLYWRSEPRVLQFVDIPWAQLTVVDLVPMWSPMFQILHLMENAPKLRSFSAFITAGCPVVRSLLLPDLVVLWIGSEVDVGPLFRRLTVPSLQNINVLCANLDPPLPPQTDIVNCIIRSGSLLNTAIFQSLHISNSDLIEFLRRSPSLLLFQTSDEGIITDEILGLLTARDTPYLCPNLRIIRFLEASVSSTDGLLADMIASRRIHSTAPLSCLVVHFPEVDLRNHTADVQRLKILGQAAGFRVWINEPETD</sequence>